<reference evidence="1 2" key="1">
    <citation type="submission" date="2014-10" db="EMBL/GenBank/DDBJ databases">
        <title>Draft genome sequence of the proteorhodopsin-containing marine bacterium Dokdonia donghaensis.</title>
        <authorList>
            <person name="Gomez-Consarnau L."/>
            <person name="Gonzalez J.M."/>
            <person name="Riedel T."/>
            <person name="Jaenicke S."/>
            <person name="Wagner-Doebler I."/>
            <person name="Fuhrman J.A."/>
        </authorList>
    </citation>
    <scope>NUCLEOTIDE SEQUENCE [LARGE SCALE GENOMIC DNA]</scope>
    <source>
        <strain evidence="1 2">DSW-1</strain>
    </source>
</reference>
<evidence type="ECO:0000313" key="1">
    <source>
        <dbReference type="EMBL" id="KGO07253.1"/>
    </source>
</evidence>
<dbReference type="OrthoDB" id="1521716at2"/>
<dbReference type="PATRIC" id="fig|1300343.5.peg.1022"/>
<dbReference type="KEGG" id="ddo:I597_1011"/>
<dbReference type="AlphaFoldDB" id="A0A0A2GXI4"/>
<name>A0A0A2GXI4_9FLAO</name>
<proteinExistence type="predicted"/>
<dbReference type="EMBL" id="JSAQ01000001">
    <property type="protein sequence ID" value="KGO07253.1"/>
    <property type="molecule type" value="Genomic_DNA"/>
</dbReference>
<evidence type="ECO:0000313" key="2">
    <source>
        <dbReference type="Proteomes" id="UP000030140"/>
    </source>
</evidence>
<protein>
    <submittedName>
        <fullName evidence="1">Membrane protein</fullName>
    </submittedName>
</protein>
<comment type="caution">
    <text evidence="1">The sequence shown here is derived from an EMBL/GenBank/DDBJ whole genome shotgun (WGS) entry which is preliminary data.</text>
</comment>
<dbReference type="PROSITE" id="PS51257">
    <property type="entry name" value="PROKAR_LIPOPROTEIN"/>
    <property type="match status" value="1"/>
</dbReference>
<dbReference type="InterPro" id="IPR011050">
    <property type="entry name" value="Pectin_lyase_fold/virulence"/>
</dbReference>
<keyword evidence="2" id="KW-1185">Reference proteome</keyword>
<gene>
    <name evidence="1" type="ORF">NV36_10685</name>
</gene>
<dbReference type="SUPFAM" id="SSF51126">
    <property type="entry name" value="Pectin lyase-like"/>
    <property type="match status" value="1"/>
</dbReference>
<accession>A0A0A2GXI4</accession>
<organism evidence="1 2">
    <name type="scientific">Dokdonia donghaensis DSW-1</name>
    <dbReference type="NCBI Taxonomy" id="1300343"/>
    <lineage>
        <taxon>Bacteria</taxon>
        <taxon>Pseudomonadati</taxon>
        <taxon>Bacteroidota</taxon>
        <taxon>Flavobacteriia</taxon>
        <taxon>Flavobacteriales</taxon>
        <taxon>Flavobacteriaceae</taxon>
        <taxon>Dokdonia</taxon>
    </lineage>
</organism>
<dbReference type="Proteomes" id="UP000030140">
    <property type="component" value="Unassembled WGS sequence"/>
</dbReference>
<dbReference type="PANTHER" id="PTHR41339:SF1">
    <property type="entry name" value="SECRETED PROTEIN"/>
    <property type="match status" value="1"/>
</dbReference>
<dbReference type="RefSeq" id="WP_035327098.1">
    <property type="nucleotide sequence ID" value="NZ_CP015125.1"/>
</dbReference>
<dbReference type="PANTHER" id="PTHR41339">
    <property type="entry name" value="LIPL48"/>
    <property type="match status" value="1"/>
</dbReference>
<sequence>MKKFFLSVAFASALLVSCGDDDQPIVITEQPTETPEETVNATLTGEINEDLTLTADTIWELDGRVTVTAGNTLTIEPGTIIKAFAGQEANASVLVIARGAKIEANGTAAAPIIMTSAADGIAVGQTVGTLDENTRGLWGGLIVLGRAPISEDGDIEATQIEGIPADDTNGLYGGTDAADDSGTISYVSIRHGGTLIGEGNEINGLTLGGVGTGTTVDHVEVVGNVDDGVEFFGGTVNASNLLVWAQGDDGLDIDQAYSGTITNSVVVAGNISDHALEIDGPEGSLNGAFVIDGLTIIGSADASNGEYADYRDGAQGATNNVYATGFQDGKDVELDNNGVAQNYIDGLVSFSNWVVNGPAEANSIFVEKTGDGESTIITPSFTAQAADWATTGTSGGADLTVFGWTFAAASTSGVID</sequence>